<accession>A0A1Q9BRM3</accession>
<keyword evidence="2" id="KW-1185">Reference proteome</keyword>
<dbReference type="Proteomes" id="UP000186817">
    <property type="component" value="Unassembled WGS sequence"/>
</dbReference>
<sequence>MWACMLYEDKEKEMDFVYPTDTTQEYKYYTENGSIWQQHHGTGEKPMVSARINKVVRSSSDLSAACDKATGDCKGS</sequence>
<reference evidence="1 2" key="1">
    <citation type="submission" date="2016-02" db="EMBL/GenBank/DDBJ databases">
        <title>Genome analysis of coral dinoflagellate symbionts highlights evolutionary adaptations to a symbiotic lifestyle.</title>
        <authorList>
            <person name="Aranda M."/>
            <person name="Li Y."/>
            <person name="Liew Y.J."/>
            <person name="Baumgarten S."/>
            <person name="Simakov O."/>
            <person name="Wilson M."/>
            <person name="Piel J."/>
            <person name="Ashoor H."/>
            <person name="Bougouffa S."/>
            <person name="Bajic V.B."/>
            <person name="Ryu T."/>
            <person name="Ravasi T."/>
            <person name="Bayer T."/>
            <person name="Micklem G."/>
            <person name="Kim H."/>
            <person name="Bhak J."/>
            <person name="Lajeunesse T.C."/>
            <person name="Voolstra C.R."/>
        </authorList>
    </citation>
    <scope>NUCLEOTIDE SEQUENCE [LARGE SCALE GENOMIC DNA]</scope>
    <source>
        <strain evidence="1 2">CCMP2467</strain>
    </source>
</reference>
<evidence type="ECO:0000313" key="1">
    <source>
        <dbReference type="EMBL" id="OLP73254.1"/>
    </source>
</evidence>
<organism evidence="1 2">
    <name type="scientific">Symbiodinium microadriaticum</name>
    <name type="common">Dinoflagellate</name>
    <name type="synonym">Zooxanthella microadriatica</name>
    <dbReference type="NCBI Taxonomy" id="2951"/>
    <lineage>
        <taxon>Eukaryota</taxon>
        <taxon>Sar</taxon>
        <taxon>Alveolata</taxon>
        <taxon>Dinophyceae</taxon>
        <taxon>Suessiales</taxon>
        <taxon>Symbiodiniaceae</taxon>
        <taxon>Symbiodinium</taxon>
    </lineage>
</organism>
<dbReference type="EMBL" id="LSRX01005945">
    <property type="protein sequence ID" value="OLP73254.1"/>
    <property type="molecule type" value="Genomic_DNA"/>
</dbReference>
<comment type="caution">
    <text evidence="1">The sequence shown here is derived from an EMBL/GenBank/DDBJ whole genome shotgun (WGS) entry which is preliminary data.</text>
</comment>
<name>A0A1Q9BRM3_SYMMI</name>
<dbReference type="AlphaFoldDB" id="A0A1Q9BRM3"/>
<protein>
    <submittedName>
        <fullName evidence="1">Uncharacterized protein</fullName>
    </submittedName>
</protein>
<gene>
    <name evidence="1" type="ORF">AK812_SmicGene47579</name>
</gene>
<evidence type="ECO:0000313" key="2">
    <source>
        <dbReference type="Proteomes" id="UP000186817"/>
    </source>
</evidence>
<proteinExistence type="predicted"/>